<dbReference type="EMBL" id="SSNT01000004">
    <property type="protein sequence ID" value="THF81359.1"/>
    <property type="molecule type" value="Genomic_DNA"/>
</dbReference>
<evidence type="ECO:0000313" key="2">
    <source>
        <dbReference type="Proteomes" id="UP000310334"/>
    </source>
</evidence>
<gene>
    <name evidence="1" type="ORF">E6W99_05455</name>
</gene>
<dbReference type="RefSeq" id="WP_136352194.1">
    <property type="nucleotide sequence ID" value="NZ_CP046266.1"/>
</dbReference>
<proteinExistence type="predicted"/>
<reference evidence="1 2" key="1">
    <citation type="submission" date="2019-04" db="EMBL/GenBank/DDBJ databases">
        <title>Bacillus sediminilitoris sp. nov., isolated from a tidal flat sediment on the East China Sea.</title>
        <authorList>
            <person name="Wei Y."/>
            <person name="Mao H."/>
            <person name="Fang J."/>
        </authorList>
    </citation>
    <scope>NUCLEOTIDE SEQUENCE [LARGE SCALE GENOMIC DNA]</scope>
    <source>
        <strain evidence="1 2">DSL-17</strain>
    </source>
</reference>
<comment type="caution">
    <text evidence="1">The sequence shown here is derived from an EMBL/GenBank/DDBJ whole genome shotgun (WGS) entry which is preliminary data.</text>
</comment>
<protein>
    <submittedName>
        <fullName evidence="1">Uncharacterized protein</fullName>
    </submittedName>
</protein>
<dbReference type="OrthoDB" id="2894066at2"/>
<dbReference type="Proteomes" id="UP000310334">
    <property type="component" value="Unassembled WGS sequence"/>
</dbReference>
<dbReference type="AlphaFoldDB" id="A0A4S4C2S7"/>
<evidence type="ECO:0000313" key="1">
    <source>
        <dbReference type="EMBL" id="THF81359.1"/>
    </source>
</evidence>
<name>A0A4S4C2S7_9BACI</name>
<organism evidence="1 2">
    <name type="scientific">Metabacillus sediminilitoris</name>
    <dbReference type="NCBI Taxonomy" id="2567941"/>
    <lineage>
        <taxon>Bacteria</taxon>
        <taxon>Bacillati</taxon>
        <taxon>Bacillota</taxon>
        <taxon>Bacilli</taxon>
        <taxon>Bacillales</taxon>
        <taxon>Bacillaceae</taxon>
        <taxon>Metabacillus</taxon>
    </lineage>
</organism>
<accession>A0A4S4C2S7</accession>
<keyword evidence="2" id="KW-1185">Reference proteome</keyword>
<sequence>MGTSVTNTGKTTVIFHHDDHAVKKRLNLEQLTALLGADLIFIDEFKEAKKIDKKIWNSHVNGMDLAIYLK</sequence>